<dbReference type="Proteomes" id="UP000377595">
    <property type="component" value="Unassembled WGS sequence"/>
</dbReference>
<dbReference type="Gene3D" id="3.40.50.970">
    <property type="match status" value="2"/>
</dbReference>
<dbReference type="PANTHER" id="PTHR18968:SF13">
    <property type="entry name" value="ACETOLACTATE SYNTHASE CATALYTIC SUBUNIT, MITOCHONDRIAL"/>
    <property type="match status" value="1"/>
</dbReference>
<dbReference type="GO" id="GO:0005948">
    <property type="term" value="C:acetolactate synthase complex"/>
    <property type="evidence" value="ECO:0007669"/>
    <property type="project" value="TreeGrafter"/>
</dbReference>
<dbReference type="InterPro" id="IPR045229">
    <property type="entry name" value="TPP_enz"/>
</dbReference>
<dbReference type="InterPro" id="IPR029035">
    <property type="entry name" value="DHS-like_NAD/FAD-binding_dom"/>
</dbReference>
<gene>
    <name evidence="5" type="ORF">Aple_082670</name>
</gene>
<reference evidence="5 6" key="1">
    <citation type="submission" date="2019-10" db="EMBL/GenBank/DDBJ databases">
        <title>Whole genome shotgun sequence of Acrocarpospora pleiomorpha NBRC 16267.</title>
        <authorList>
            <person name="Ichikawa N."/>
            <person name="Kimura A."/>
            <person name="Kitahashi Y."/>
            <person name="Komaki H."/>
            <person name="Oguchi A."/>
        </authorList>
    </citation>
    <scope>NUCLEOTIDE SEQUENCE [LARGE SCALE GENOMIC DNA]</scope>
    <source>
        <strain evidence="5 6">NBRC 16267</strain>
    </source>
</reference>
<evidence type="ECO:0000313" key="5">
    <source>
        <dbReference type="EMBL" id="GES25368.1"/>
    </source>
</evidence>
<comment type="similarity">
    <text evidence="1">Belongs to the TPP enzyme family.</text>
</comment>
<dbReference type="GO" id="GO:0030976">
    <property type="term" value="F:thiamine pyrophosphate binding"/>
    <property type="evidence" value="ECO:0007669"/>
    <property type="project" value="InterPro"/>
</dbReference>
<keyword evidence="6" id="KW-1185">Reference proteome</keyword>
<proteinExistence type="inferred from homology"/>
<evidence type="ECO:0000259" key="3">
    <source>
        <dbReference type="Pfam" id="PF02775"/>
    </source>
</evidence>
<dbReference type="EMBL" id="BLAF01000066">
    <property type="protein sequence ID" value="GES25368.1"/>
    <property type="molecule type" value="Genomic_DNA"/>
</dbReference>
<comment type="caution">
    <text evidence="5">The sequence shown here is derived from an EMBL/GenBank/DDBJ whole genome shotgun (WGS) entry which is preliminary data.</text>
</comment>
<evidence type="ECO:0000256" key="2">
    <source>
        <dbReference type="ARBA" id="ARBA00023052"/>
    </source>
</evidence>
<sequence length="566" mass="59554">MMAEVAEPLVDAMVAGGVRVLFFASGSDVMVFQEEIARREAHGLPAPRLVPVLHETVGLNAAMGFAMAGGGVAAVAAHVDVGTLNMGAAWHTLRRCGEPVLILAGSPPTSEPGVRRGGRDHPVYWLQEPVDQRTLFQPYLKWGWRLSSFDNPGLVVSRALQIARSEPCGAAMVTLPRDVVMGQAPDLPYPDTGRLGLPAPTHPDPEAISRLARLIADADCPVIVTGASGRDPRTVPLLTELVELAGAWVTESGWRERLNISSRHPMLATGPALGAADMVLVVDRHIPWVPDGGPDAPPEDATVAWLGRDVLVADVPIVEHPADLRIPCTTANGLAALIAALRDAHTPVTRRRAQARLAEGRRRRTALDTRQDAEAIAAPGSPVDPRRVAYELGLLLGDDAILLDEAVSNAPHVRAHHRGGRPGSFFAQSGSAGGWGSGAALGAKLAAPERDIVLASGDGFYWFGSPGAALWTARHAGAPYLAVVFVNGRYSTGTVQASHFYPGGYAEAAGFPGGVFDPPPDYAAEAAAAGGWGRYVDDADQVAQALREGLARTREGAPAVVAVRVR</sequence>
<feature type="domain" description="Thiamine pyrophosphate enzyme N-terminal TPP-binding" evidence="4">
    <location>
        <begin position="5"/>
        <end position="132"/>
    </location>
</feature>
<dbReference type="SUPFAM" id="SSF52518">
    <property type="entry name" value="Thiamin diphosphate-binding fold (THDP-binding)"/>
    <property type="match status" value="2"/>
</dbReference>
<dbReference type="GO" id="GO:0003984">
    <property type="term" value="F:acetolactate synthase activity"/>
    <property type="evidence" value="ECO:0007669"/>
    <property type="project" value="TreeGrafter"/>
</dbReference>
<dbReference type="InterPro" id="IPR011766">
    <property type="entry name" value="TPP_enzyme_TPP-bd"/>
</dbReference>
<feature type="domain" description="Thiamine pyrophosphate enzyme TPP-binding" evidence="3">
    <location>
        <begin position="420"/>
        <end position="562"/>
    </location>
</feature>
<dbReference type="Pfam" id="PF02776">
    <property type="entry name" value="TPP_enzyme_N"/>
    <property type="match status" value="1"/>
</dbReference>
<dbReference type="PANTHER" id="PTHR18968">
    <property type="entry name" value="THIAMINE PYROPHOSPHATE ENZYMES"/>
    <property type="match status" value="1"/>
</dbReference>
<name>A0A5M3Y3D0_9ACTN</name>
<dbReference type="InterPro" id="IPR012001">
    <property type="entry name" value="Thiamin_PyroP_enz_TPP-bd_dom"/>
</dbReference>
<evidence type="ECO:0000256" key="1">
    <source>
        <dbReference type="ARBA" id="ARBA00007812"/>
    </source>
</evidence>
<dbReference type="RefSeq" id="WP_155350145.1">
    <property type="nucleotide sequence ID" value="NZ_BLAF01000066.1"/>
</dbReference>
<dbReference type="GO" id="GO:0009097">
    <property type="term" value="P:isoleucine biosynthetic process"/>
    <property type="evidence" value="ECO:0007669"/>
    <property type="project" value="TreeGrafter"/>
</dbReference>
<dbReference type="OrthoDB" id="2443624at2"/>
<accession>A0A5M3Y3D0</accession>
<dbReference type="SUPFAM" id="SSF52467">
    <property type="entry name" value="DHS-like NAD/FAD-binding domain"/>
    <property type="match status" value="1"/>
</dbReference>
<dbReference type="GO" id="GO:0050660">
    <property type="term" value="F:flavin adenine dinucleotide binding"/>
    <property type="evidence" value="ECO:0007669"/>
    <property type="project" value="TreeGrafter"/>
</dbReference>
<dbReference type="GO" id="GO:0009099">
    <property type="term" value="P:L-valine biosynthetic process"/>
    <property type="evidence" value="ECO:0007669"/>
    <property type="project" value="TreeGrafter"/>
</dbReference>
<evidence type="ECO:0000313" key="6">
    <source>
        <dbReference type="Proteomes" id="UP000377595"/>
    </source>
</evidence>
<dbReference type="AlphaFoldDB" id="A0A5M3Y3D0"/>
<keyword evidence="2" id="KW-0786">Thiamine pyrophosphate</keyword>
<dbReference type="Pfam" id="PF02775">
    <property type="entry name" value="TPP_enzyme_C"/>
    <property type="match status" value="1"/>
</dbReference>
<organism evidence="5 6">
    <name type="scientific">Acrocarpospora pleiomorpha</name>
    <dbReference type="NCBI Taxonomy" id="90975"/>
    <lineage>
        <taxon>Bacteria</taxon>
        <taxon>Bacillati</taxon>
        <taxon>Actinomycetota</taxon>
        <taxon>Actinomycetes</taxon>
        <taxon>Streptosporangiales</taxon>
        <taxon>Streptosporangiaceae</taxon>
        <taxon>Acrocarpospora</taxon>
    </lineage>
</organism>
<evidence type="ECO:0000259" key="4">
    <source>
        <dbReference type="Pfam" id="PF02776"/>
    </source>
</evidence>
<dbReference type="GO" id="GO:0000287">
    <property type="term" value="F:magnesium ion binding"/>
    <property type="evidence" value="ECO:0007669"/>
    <property type="project" value="UniProtKB-ARBA"/>
</dbReference>
<dbReference type="InterPro" id="IPR029061">
    <property type="entry name" value="THDP-binding"/>
</dbReference>
<dbReference type="Gene3D" id="3.40.50.1220">
    <property type="entry name" value="TPP-binding domain"/>
    <property type="match status" value="1"/>
</dbReference>
<protein>
    <submittedName>
        <fullName evidence="5">Thiamine pyrophosphate protein</fullName>
    </submittedName>
</protein>